<dbReference type="InterPro" id="IPR006311">
    <property type="entry name" value="TAT_signal"/>
</dbReference>
<feature type="region of interest" description="Disordered" evidence="1">
    <location>
        <begin position="22"/>
        <end position="66"/>
    </location>
</feature>
<evidence type="ECO:0000256" key="1">
    <source>
        <dbReference type="SAM" id="MobiDB-lite"/>
    </source>
</evidence>
<evidence type="ECO:0000313" key="4">
    <source>
        <dbReference type="Proteomes" id="UP000657574"/>
    </source>
</evidence>
<dbReference type="Proteomes" id="UP000657574">
    <property type="component" value="Unassembled WGS sequence"/>
</dbReference>
<dbReference type="PROSITE" id="PS51318">
    <property type="entry name" value="TAT"/>
    <property type="match status" value="1"/>
</dbReference>
<proteinExistence type="predicted"/>
<evidence type="ECO:0008006" key="5">
    <source>
        <dbReference type="Google" id="ProtNLM"/>
    </source>
</evidence>
<protein>
    <recommendedName>
        <fullName evidence="5">Twin-arginine translocation signal domain-containing protein</fullName>
    </recommendedName>
</protein>
<organism evidence="3 4">
    <name type="scientific">Streptomyces brasiliensis</name>
    <dbReference type="NCBI Taxonomy" id="1954"/>
    <lineage>
        <taxon>Bacteria</taxon>
        <taxon>Bacillati</taxon>
        <taxon>Actinomycetota</taxon>
        <taxon>Actinomycetes</taxon>
        <taxon>Kitasatosporales</taxon>
        <taxon>Streptomycetaceae</taxon>
        <taxon>Streptomyces</taxon>
    </lineage>
</organism>
<evidence type="ECO:0000256" key="2">
    <source>
        <dbReference type="SAM" id="SignalP"/>
    </source>
</evidence>
<dbReference type="RefSeq" id="WP_189312566.1">
    <property type="nucleotide sequence ID" value="NZ_BMQA01000011.1"/>
</dbReference>
<accession>A0A917KTU3</accession>
<feature type="chain" id="PRO_5037610849" description="Twin-arginine translocation signal domain-containing protein" evidence="2">
    <location>
        <begin position="29"/>
        <end position="66"/>
    </location>
</feature>
<comment type="caution">
    <text evidence="3">The sequence shown here is derived from an EMBL/GenBank/DDBJ whole genome shotgun (WGS) entry which is preliminary data.</text>
</comment>
<reference evidence="3" key="1">
    <citation type="journal article" date="2014" name="Int. J. Syst. Evol. Microbiol.">
        <title>Complete genome sequence of Corynebacterium casei LMG S-19264T (=DSM 44701T), isolated from a smear-ripened cheese.</title>
        <authorList>
            <consortium name="US DOE Joint Genome Institute (JGI-PGF)"/>
            <person name="Walter F."/>
            <person name="Albersmeier A."/>
            <person name="Kalinowski J."/>
            <person name="Ruckert C."/>
        </authorList>
    </citation>
    <scope>NUCLEOTIDE SEQUENCE</scope>
    <source>
        <strain evidence="3">JCM 3086</strain>
    </source>
</reference>
<name>A0A917KTU3_9ACTN</name>
<dbReference type="EMBL" id="BMQA01000011">
    <property type="protein sequence ID" value="GGJ24378.1"/>
    <property type="molecule type" value="Genomic_DNA"/>
</dbReference>
<reference evidence="3" key="2">
    <citation type="submission" date="2020-09" db="EMBL/GenBank/DDBJ databases">
        <authorList>
            <person name="Sun Q."/>
            <person name="Ohkuma M."/>
        </authorList>
    </citation>
    <scope>NUCLEOTIDE SEQUENCE</scope>
    <source>
        <strain evidence="3">JCM 3086</strain>
    </source>
</reference>
<keyword evidence="4" id="KW-1185">Reference proteome</keyword>
<keyword evidence="2" id="KW-0732">Signal</keyword>
<feature type="signal peptide" evidence="2">
    <location>
        <begin position="1"/>
        <end position="28"/>
    </location>
</feature>
<sequence length="66" mass="6870">MASNRRTFLTVTAAGALTAAPLTPGAAAAPGSPPHPPRTARTELLTGNRRYTLGHSRHPHETRGSS</sequence>
<gene>
    <name evidence="3" type="ORF">GCM10010121_039270</name>
</gene>
<evidence type="ECO:0000313" key="3">
    <source>
        <dbReference type="EMBL" id="GGJ24378.1"/>
    </source>
</evidence>
<dbReference type="AlphaFoldDB" id="A0A917KTU3"/>